<name>A0A0F9FCS8_9ZZZZ</name>
<accession>A0A0F9FCS8</accession>
<dbReference type="EMBL" id="LAZR01033142">
    <property type="protein sequence ID" value="KKL48937.1"/>
    <property type="molecule type" value="Genomic_DNA"/>
</dbReference>
<gene>
    <name evidence="1" type="ORF">LCGC14_2320520</name>
</gene>
<protein>
    <submittedName>
        <fullName evidence="1">Uncharacterized protein</fullName>
    </submittedName>
</protein>
<comment type="caution">
    <text evidence="1">The sequence shown here is derived from an EMBL/GenBank/DDBJ whole genome shotgun (WGS) entry which is preliminary data.</text>
</comment>
<dbReference type="AlphaFoldDB" id="A0A0F9FCS8"/>
<organism evidence="1">
    <name type="scientific">marine sediment metagenome</name>
    <dbReference type="NCBI Taxonomy" id="412755"/>
    <lineage>
        <taxon>unclassified sequences</taxon>
        <taxon>metagenomes</taxon>
        <taxon>ecological metagenomes</taxon>
    </lineage>
</organism>
<proteinExistence type="predicted"/>
<sequence length="62" mass="6909">MTVKEAMNFLKGLDQDLPLILYQDEPTFGDCPVDVDLNLVVLNQPDAEMLGREVGQKAVVVY</sequence>
<reference evidence="1" key="1">
    <citation type="journal article" date="2015" name="Nature">
        <title>Complex archaea that bridge the gap between prokaryotes and eukaryotes.</title>
        <authorList>
            <person name="Spang A."/>
            <person name="Saw J.H."/>
            <person name="Jorgensen S.L."/>
            <person name="Zaremba-Niedzwiedzka K."/>
            <person name="Martijn J."/>
            <person name="Lind A.E."/>
            <person name="van Eijk R."/>
            <person name="Schleper C."/>
            <person name="Guy L."/>
            <person name="Ettema T.J."/>
        </authorList>
    </citation>
    <scope>NUCLEOTIDE SEQUENCE</scope>
</reference>
<evidence type="ECO:0000313" key="1">
    <source>
        <dbReference type="EMBL" id="KKL48937.1"/>
    </source>
</evidence>